<evidence type="ECO:0000313" key="8">
    <source>
        <dbReference type="Proteomes" id="UP000239406"/>
    </source>
</evidence>
<evidence type="ECO:0000256" key="3">
    <source>
        <dbReference type="ARBA" id="ARBA00022475"/>
    </source>
</evidence>
<sequence>MKLRPTPYVWVSFAMIVGVMGTALISPLYGLYRDAWGLKPSDVSMIYVVYMFGALCGLLTLGRLADRLGFRPVMTGSLVLVLVGTLISLAAPDMAVLSVGRFIVGVASSMMTTSATVGLTALSPFGRPQRAAVMAGLLMAVGFGLGPLLGGIMGQWAPAPLVTTYVPTLVLGALGLWALRRVPLPAEGGGPSRRLHWRDLLPHLTWPEASASSTFLLTCILPFLVFGVFGLYAAMSPLFLDKLVPWHGPVVSGTAIALILFMSAAVQNLVSHMKTYRCGSRGMAVLVLSNALLMVNLFVGSGLLFVIGVVCTSIGHGMGSVAGMSVVTRIAGPHNRSGLVATFLLVGYIGSMLPMMAMGWIADHWGLPVAVCAFCSMVIVLGTVVGVLFHRHPRIRAVAG</sequence>
<dbReference type="EMBL" id="PSNY01000014">
    <property type="protein sequence ID" value="PPE69224.1"/>
    <property type="molecule type" value="Genomic_DNA"/>
</dbReference>
<organism evidence="7 8">
    <name type="scientific">Caldimonas thermodepolymerans</name>
    <dbReference type="NCBI Taxonomy" id="215580"/>
    <lineage>
        <taxon>Bacteria</taxon>
        <taxon>Pseudomonadati</taxon>
        <taxon>Pseudomonadota</taxon>
        <taxon>Betaproteobacteria</taxon>
        <taxon>Burkholderiales</taxon>
        <taxon>Sphaerotilaceae</taxon>
        <taxon>Caldimonas</taxon>
    </lineage>
</organism>
<evidence type="ECO:0000256" key="6">
    <source>
        <dbReference type="ARBA" id="ARBA00023136"/>
    </source>
</evidence>
<keyword evidence="6" id="KW-0472">Membrane</keyword>
<dbReference type="GO" id="GO:0022857">
    <property type="term" value="F:transmembrane transporter activity"/>
    <property type="evidence" value="ECO:0007669"/>
    <property type="project" value="InterPro"/>
</dbReference>
<comment type="subcellular location">
    <subcellularLocation>
        <location evidence="1">Cell membrane</location>
        <topology evidence="1">Multi-pass membrane protein</topology>
    </subcellularLocation>
</comment>
<evidence type="ECO:0000256" key="1">
    <source>
        <dbReference type="ARBA" id="ARBA00004651"/>
    </source>
</evidence>
<dbReference type="SUPFAM" id="SSF103473">
    <property type="entry name" value="MFS general substrate transporter"/>
    <property type="match status" value="1"/>
</dbReference>
<dbReference type="InterPro" id="IPR020846">
    <property type="entry name" value="MFS_dom"/>
</dbReference>
<dbReference type="PANTHER" id="PTHR23517">
    <property type="entry name" value="RESISTANCE PROTEIN MDTM, PUTATIVE-RELATED-RELATED"/>
    <property type="match status" value="1"/>
</dbReference>
<proteinExistence type="predicted"/>
<dbReference type="Proteomes" id="UP000239406">
    <property type="component" value="Unassembled WGS sequence"/>
</dbReference>
<keyword evidence="8" id="KW-1185">Reference proteome</keyword>
<dbReference type="PRINTS" id="PR01036">
    <property type="entry name" value="TCRTETB"/>
</dbReference>
<evidence type="ECO:0000313" key="7">
    <source>
        <dbReference type="EMBL" id="PPE69224.1"/>
    </source>
</evidence>
<dbReference type="InterPro" id="IPR011701">
    <property type="entry name" value="MFS"/>
</dbReference>
<keyword evidence="3" id="KW-1003">Cell membrane</keyword>
<accession>A0A2S5T2J4</accession>
<keyword evidence="4" id="KW-0812">Transmembrane</keyword>
<dbReference type="Gene3D" id="1.20.1250.20">
    <property type="entry name" value="MFS general substrate transporter like domains"/>
    <property type="match status" value="1"/>
</dbReference>
<reference evidence="7 8" key="1">
    <citation type="submission" date="2018-02" db="EMBL/GenBank/DDBJ databases">
        <title>Reclassifiation of [Polyangium] brachysporum DSM 7029 as Guopingzhaonella breviflexa gen. nov., sp. nov., a member of the family Comamonadaceae.</title>
        <authorList>
            <person name="Tang B."/>
        </authorList>
    </citation>
    <scope>NUCLEOTIDE SEQUENCE [LARGE SCALE GENOMIC DNA]</scope>
    <source>
        <strain evidence="7 8">DSM 15344</strain>
    </source>
</reference>
<comment type="caution">
    <text evidence="7">The sequence shown here is derived from an EMBL/GenBank/DDBJ whole genome shotgun (WGS) entry which is preliminary data.</text>
</comment>
<dbReference type="InterPro" id="IPR050171">
    <property type="entry name" value="MFS_Transporters"/>
</dbReference>
<dbReference type="PROSITE" id="PS50850">
    <property type="entry name" value="MFS"/>
    <property type="match status" value="1"/>
</dbReference>
<keyword evidence="5" id="KW-1133">Transmembrane helix</keyword>
<name>A0A2S5T2J4_9BURK</name>
<dbReference type="AlphaFoldDB" id="A0A2S5T2J4"/>
<dbReference type="GO" id="GO:0005886">
    <property type="term" value="C:plasma membrane"/>
    <property type="evidence" value="ECO:0007669"/>
    <property type="project" value="UniProtKB-SubCell"/>
</dbReference>
<keyword evidence="2" id="KW-0813">Transport</keyword>
<evidence type="ECO:0000256" key="2">
    <source>
        <dbReference type="ARBA" id="ARBA00022448"/>
    </source>
</evidence>
<evidence type="ECO:0000256" key="4">
    <source>
        <dbReference type="ARBA" id="ARBA00022692"/>
    </source>
</evidence>
<dbReference type="PANTHER" id="PTHR23517:SF13">
    <property type="entry name" value="MAJOR FACILITATOR SUPERFAMILY MFS_1"/>
    <property type="match status" value="1"/>
</dbReference>
<protein>
    <submittedName>
        <fullName evidence="7">MFS transporter</fullName>
    </submittedName>
</protein>
<evidence type="ECO:0000256" key="5">
    <source>
        <dbReference type="ARBA" id="ARBA00022989"/>
    </source>
</evidence>
<dbReference type="RefSeq" id="WP_104358178.1">
    <property type="nucleotide sequence ID" value="NZ_CP064338.1"/>
</dbReference>
<dbReference type="Pfam" id="PF07690">
    <property type="entry name" value="MFS_1"/>
    <property type="match status" value="1"/>
</dbReference>
<dbReference type="InterPro" id="IPR036259">
    <property type="entry name" value="MFS_trans_sf"/>
</dbReference>
<gene>
    <name evidence="7" type="ORF">C1702_13195</name>
</gene>